<sequence length="219" mass="24809">MEFCGIRIDADTGKYYRYEGMKACSRECRIADIRRRGRLVAKSGLRKGPAHHNWQGGKALSNSVGARGPNWKKQRLAAIRRDKACVDCGMTNEQSLAKYGRQLDVDHVVPFHNFTSYKKANALSNLQCRCKSCHRIEEAKRSMVQMVLPMQESEKRRHRGGYARGEKAGGAKLREYQVVAIRRRLAGGEHYSAVADDYPAVSIHAIIDVARGRTWRHIP</sequence>
<dbReference type="GO" id="GO:0008270">
    <property type="term" value="F:zinc ion binding"/>
    <property type="evidence" value="ECO:0007669"/>
    <property type="project" value="InterPro"/>
</dbReference>
<dbReference type="SMART" id="SM00507">
    <property type="entry name" value="HNHc"/>
    <property type="match status" value="1"/>
</dbReference>
<accession>A0AA42TCY4</accession>
<dbReference type="Proteomes" id="UP001158500">
    <property type="component" value="Unassembled WGS sequence"/>
</dbReference>
<reference evidence="3" key="1">
    <citation type="submission" date="2022-09" db="EMBL/GenBank/DDBJ databases">
        <title>Intensive care unit water sources are persistently colonized with multi-drug resistant bacteria and are the site of extensive horizontal gene transfer of antibiotic resistance genes.</title>
        <authorList>
            <person name="Diorio-Toth L."/>
        </authorList>
    </citation>
    <scope>NUCLEOTIDE SEQUENCE</scope>
    <source>
        <strain evidence="3">GD03947</strain>
    </source>
</reference>
<feature type="domain" description="HNH nuclease" evidence="2">
    <location>
        <begin position="73"/>
        <end position="135"/>
    </location>
</feature>
<evidence type="ECO:0000259" key="2">
    <source>
        <dbReference type="SMART" id="SM00507"/>
    </source>
</evidence>
<proteinExistence type="predicted"/>
<name>A0AA42TCY4_STUST</name>
<dbReference type="Gene3D" id="1.10.30.50">
    <property type="match status" value="1"/>
</dbReference>
<feature type="region of interest" description="Disordered" evidence="1">
    <location>
        <begin position="44"/>
        <end position="68"/>
    </location>
</feature>
<evidence type="ECO:0000313" key="4">
    <source>
        <dbReference type="Proteomes" id="UP001158500"/>
    </source>
</evidence>
<dbReference type="GO" id="GO:0004519">
    <property type="term" value="F:endonuclease activity"/>
    <property type="evidence" value="ECO:0007669"/>
    <property type="project" value="UniProtKB-KW"/>
</dbReference>
<evidence type="ECO:0000313" key="3">
    <source>
        <dbReference type="EMBL" id="MDH1234476.1"/>
    </source>
</evidence>
<dbReference type="InterPro" id="IPR003615">
    <property type="entry name" value="HNH_nuc"/>
</dbReference>
<gene>
    <name evidence="3" type="ORF">N5C32_00300</name>
</gene>
<organism evidence="3 4">
    <name type="scientific">Stutzerimonas stutzeri</name>
    <name type="common">Pseudomonas stutzeri</name>
    <dbReference type="NCBI Taxonomy" id="316"/>
    <lineage>
        <taxon>Bacteria</taxon>
        <taxon>Pseudomonadati</taxon>
        <taxon>Pseudomonadota</taxon>
        <taxon>Gammaproteobacteria</taxon>
        <taxon>Pseudomonadales</taxon>
        <taxon>Pseudomonadaceae</taxon>
        <taxon>Stutzerimonas</taxon>
    </lineage>
</organism>
<dbReference type="GO" id="GO:0003676">
    <property type="term" value="F:nucleic acid binding"/>
    <property type="evidence" value="ECO:0007669"/>
    <property type="project" value="InterPro"/>
</dbReference>
<dbReference type="EMBL" id="JAOCAE010000001">
    <property type="protein sequence ID" value="MDH1234476.1"/>
    <property type="molecule type" value="Genomic_DNA"/>
</dbReference>
<comment type="caution">
    <text evidence="3">The sequence shown here is derived from an EMBL/GenBank/DDBJ whole genome shotgun (WGS) entry which is preliminary data.</text>
</comment>
<dbReference type="Pfam" id="PF01844">
    <property type="entry name" value="HNH"/>
    <property type="match status" value="1"/>
</dbReference>
<dbReference type="InterPro" id="IPR002711">
    <property type="entry name" value="HNH"/>
</dbReference>
<dbReference type="RefSeq" id="WP_279640953.1">
    <property type="nucleotide sequence ID" value="NZ_JAOCAE010000001.1"/>
</dbReference>
<dbReference type="AlphaFoldDB" id="A0AA42TCY4"/>
<keyword evidence="3" id="KW-0255">Endonuclease</keyword>
<keyword evidence="3" id="KW-0540">Nuclease</keyword>
<evidence type="ECO:0000256" key="1">
    <source>
        <dbReference type="SAM" id="MobiDB-lite"/>
    </source>
</evidence>
<protein>
    <submittedName>
        <fullName evidence="3">HNH endonuclease</fullName>
    </submittedName>
</protein>
<keyword evidence="3" id="KW-0378">Hydrolase</keyword>
<dbReference type="CDD" id="cd00085">
    <property type="entry name" value="HNHc"/>
    <property type="match status" value="1"/>
</dbReference>